<feature type="compositionally biased region" description="Basic residues" evidence="4">
    <location>
        <begin position="291"/>
        <end position="300"/>
    </location>
</feature>
<keyword evidence="5" id="KW-0812">Transmembrane</keyword>
<evidence type="ECO:0000259" key="7">
    <source>
        <dbReference type="PROSITE" id="PS50835"/>
    </source>
</evidence>
<evidence type="ECO:0000256" key="3">
    <source>
        <dbReference type="ARBA" id="ARBA00023319"/>
    </source>
</evidence>
<dbReference type="PANTHER" id="PTHR12207">
    <property type="entry name" value="V-SET AND TRANSMEMBRANE DOMAIN-CONTAINING PROTEIN"/>
    <property type="match status" value="1"/>
</dbReference>
<dbReference type="SMART" id="SM00409">
    <property type="entry name" value="IG"/>
    <property type="match status" value="1"/>
</dbReference>
<dbReference type="GO" id="GO:0016020">
    <property type="term" value="C:membrane"/>
    <property type="evidence" value="ECO:0007669"/>
    <property type="project" value="TreeGrafter"/>
</dbReference>
<dbReference type="FunFam" id="2.60.40.10:FF:001953">
    <property type="entry name" value="V-set and transmembrane domain containing 4b"/>
    <property type="match status" value="1"/>
</dbReference>
<dbReference type="InterPro" id="IPR007110">
    <property type="entry name" value="Ig-like_dom"/>
</dbReference>
<dbReference type="OMA" id="LTCQYLH"/>
<keyword evidence="5" id="KW-1133">Transmembrane helix</keyword>
<feature type="domain" description="Ig-like" evidence="7">
    <location>
        <begin position="24"/>
        <end position="159"/>
    </location>
</feature>
<evidence type="ECO:0000313" key="8">
    <source>
        <dbReference type="Ensembl" id="ENSPFOP00000021892.1"/>
    </source>
</evidence>
<evidence type="ECO:0000256" key="5">
    <source>
        <dbReference type="SAM" id="Phobius"/>
    </source>
</evidence>
<feature type="chain" id="PRO_5001927022" evidence="6">
    <location>
        <begin position="19"/>
        <end position="399"/>
    </location>
</feature>
<protein>
    <submittedName>
        <fullName evidence="8">V-set and transmembrane domain containing 4a</fullName>
    </submittedName>
</protein>
<feature type="compositionally biased region" description="Polar residues" evidence="4">
    <location>
        <begin position="301"/>
        <end position="312"/>
    </location>
</feature>
<proteinExistence type="predicted"/>
<feature type="signal peptide" evidence="6">
    <location>
        <begin position="1"/>
        <end position="18"/>
    </location>
</feature>
<feature type="compositionally biased region" description="Low complexity" evidence="4">
    <location>
        <begin position="235"/>
        <end position="252"/>
    </location>
</feature>
<sequence>KMYFSIVVLVLTKTLVTAEVCHTLNVTVTPGPLVLVAERHNLTLSCLVSEKKWSNSVLILRWFFLPFTPPTPRPPPLPTTSPTALPPSQFLIVRIGIKKMQQYGNYSRRFPQPKFHLFDDAGGEVYRLLIINVTGTDQGFYSCRVQEIRKYKTTWRALSNGSSTTQLTVHFTPENDSSEGLWVLFAEPDVYLCAVFICSLGLLSIFMFSLVLTCQYFHRRHRLKASYLFVKCPESSSGETVTSSSSCSNSPPRTRRKETRQQVDRGPKVTPPEEPLFQPPIRAPVAANRPQKPRRLKTQQRRSATSRVSQEDSLTYAELELVRPRQEPPVSPSPDATPSSSDTVYAQILFQEEKLLCSVQVKSCTPIFIGVLCLLTWSLASESVVYSPDLTIVYKPMRL</sequence>
<reference evidence="9" key="1">
    <citation type="submission" date="2013-10" db="EMBL/GenBank/DDBJ databases">
        <authorList>
            <person name="Schartl M."/>
            <person name="Warren W."/>
        </authorList>
    </citation>
    <scope>NUCLEOTIDE SEQUENCE [LARGE SCALE GENOMIC DNA]</scope>
    <source>
        <strain evidence="9">female</strain>
    </source>
</reference>
<name>A0A096LRV1_POEFO</name>
<dbReference type="PROSITE" id="PS50835">
    <property type="entry name" value="IG_LIKE"/>
    <property type="match status" value="1"/>
</dbReference>
<feature type="transmembrane region" description="Helical" evidence="5">
    <location>
        <begin position="194"/>
        <end position="217"/>
    </location>
</feature>
<reference evidence="8" key="2">
    <citation type="submission" date="2025-08" db="UniProtKB">
        <authorList>
            <consortium name="Ensembl"/>
        </authorList>
    </citation>
    <scope>IDENTIFICATION</scope>
</reference>
<dbReference type="SUPFAM" id="SSF48726">
    <property type="entry name" value="Immunoglobulin"/>
    <property type="match status" value="1"/>
</dbReference>
<reference evidence="8" key="3">
    <citation type="submission" date="2025-09" db="UniProtKB">
        <authorList>
            <consortium name="Ensembl"/>
        </authorList>
    </citation>
    <scope>IDENTIFICATION</scope>
</reference>
<dbReference type="PANTHER" id="PTHR12207:SF8">
    <property type="entry name" value="V-SET AND TRANSMEMBRANE DOMAIN-CONTAINING PROTEIN 4"/>
    <property type="match status" value="1"/>
</dbReference>
<evidence type="ECO:0000313" key="9">
    <source>
        <dbReference type="Proteomes" id="UP000028760"/>
    </source>
</evidence>
<keyword evidence="5" id="KW-0472">Membrane</keyword>
<keyword evidence="1 6" id="KW-0732">Signal</keyword>
<dbReference type="InterPro" id="IPR036179">
    <property type="entry name" value="Ig-like_dom_sf"/>
</dbReference>
<organism evidence="8 9">
    <name type="scientific">Poecilia formosa</name>
    <name type="common">Amazon molly</name>
    <name type="synonym">Limia formosa</name>
    <dbReference type="NCBI Taxonomy" id="48698"/>
    <lineage>
        <taxon>Eukaryota</taxon>
        <taxon>Metazoa</taxon>
        <taxon>Chordata</taxon>
        <taxon>Craniata</taxon>
        <taxon>Vertebrata</taxon>
        <taxon>Euteleostomi</taxon>
        <taxon>Actinopterygii</taxon>
        <taxon>Neopterygii</taxon>
        <taxon>Teleostei</taxon>
        <taxon>Neoteleostei</taxon>
        <taxon>Acanthomorphata</taxon>
        <taxon>Ovalentaria</taxon>
        <taxon>Atherinomorphae</taxon>
        <taxon>Cyprinodontiformes</taxon>
        <taxon>Poeciliidae</taxon>
        <taxon>Poeciliinae</taxon>
        <taxon>Poecilia</taxon>
    </lineage>
</organism>
<feature type="region of interest" description="Disordered" evidence="4">
    <location>
        <begin position="235"/>
        <end position="312"/>
    </location>
</feature>
<evidence type="ECO:0000256" key="4">
    <source>
        <dbReference type="SAM" id="MobiDB-lite"/>
    </source>
</evidence>
<dbReference type="InterPro" id="IPR013783">
    <property type="entry name" value="Ig-like_fold"/>
</dbReference>
<accession>A0A096LRV1</accession>
<dbReference type="Proteomes" id="UP000028760">
    <property type="component" value="Unassembled WGS sequence"/>
</dbReference>
<dbReference type="Gene3D" id="2.60.40.10">
    <property type="entry name" value="Immunoglobulins"/>
    <property type="match status" value="1"/>
</dbReference>
<dbReference type="Ensembl" id="ENSPFOT00000023467.1">
    <property type="protein sequence ID" value="ENSPFOP00000021892.1"/>
    <property type="gene ID" value="ENSPFOG00000006436.2"/>
</dbReference>
<feature type="compositionally biased region" description="Pro residues" evidence="4">
    <location>
        <begin position="269"/>
        <end position="282"/>
    </location>
</feature>
<dbReference type="GeneTree" id="ENSGT00390000008566"/>
<evidence type="ECO:0000256" key="6">
    <source>
        <dbReference type="SAM" id="SignalP"/>
    </source>
</evidence>
<keyword evidence="9" id="KW-1185">Reference proteome</keyword>
<dbReference type="InterPro" id="IPR051102">
    <property type="entry name" value="IgSF_V-set/TM_domain"/>
</dbReference>
<keyword evidence="2" id="KW-1015">Disulfide bond</keyword>
<dbReference type="AlphaFoldDB" id="A0A096LRV1"/>
<evidence type="ECO:0000256" key="2">
    <source>
        <dbReference type="ARBA" id="ARBA00023157"/>
    </source>
</evidence>
<dbReference type="InterPro" id="IPR003599">
    <property type="entry name" value="Ig_sub"/>
</dbReference>
<dbReference type="EMBL" id="AYCK01002056">
    <property type="status" value="NOT_ANNOTATED_CDS"/>
    <property type="molecule type" value="Genomic_DNA"/>
</dbReference>
<keyword evidence="3" id="KW-0393">Immunoglobulin domain</keyword>
<evidence type="ECO:0000256" key="1">
    <source>
        <dbReference type="ARBA" id="ARBA00022729"/>
    </source>
</evidence>